<dbReference type="RefSeq" id="WP_344702768.1">
    <property type="nucleotide sequence ID" value="NZ_BAABCK010000022.1"/>
</dbReference>
<dbReference type="PANTHER" id="PTHR38042">
    <property type="entry name" value="UROPORPHYRINOGEN-III SYNTHASE, CHLOROPLASTIC"/>
    <property type="match status" value="1"/>
</dbReference>
<dbReference type="InterPro" id="IPR036108">
    <property type="entry name" value="4pyrrol_syn_uPrphyn_synt_sf"/>
</dbReference>
<dbReference type="EC" id="4.2.1.75" evidence="3 9"/>
<evidence type="ECO:0000313" key="12">
    <source>
        <dbReference type="Proteomes" id="UP001500920"/>
    </source>
</evidence>
<keyword evidence="5 9" id="KW-0627">Porphyrin biosynthesis</keyword>
<comment type="pathway">
    <text evidence="1 9">Porphyrin-containing compound metabolism; protoporphyrin-IX biosynthesis; coproporphyrinogen-III from 5-aminolevulinate: step 3/4.</text>
</comment>
<organism evidence="11 12">
    <name type="scientific">Salinicoccus jeotgali</name>
    <dbReference type="NCBI Taxonomy" id="381634"/>
    <lineage>
        <taxon>Bacteria</taxon>
        <taxon>Bacillati</taxon>
        <taxon>Bacillota</taxon>
        <taxon>Bacilli</taxon>
        <taxon>Bacillales</taxon>
        <taxon>Staphylococcaceae</taxon>
        <taxon>Salinicoccus</taxon>
    </lineage>
</organism>
<dbReference type="Gene3D" id="3.40.50.10090">
    <property type="match status" value="2"/>
</dbReference>
<dbReference type="Pfam" id="PF02602">
    <property type="entry name" value="HEM4"/>
    <property type="match status" value="1"/>
</dbReference>
<comment type="function">
    <text evidence="6 9">Catalyzes cyclization of the linear tetrapyrrole, hydroxymethylbilane, to the macrocyclic uroporphyrinogen III.</text>
</comment>
<evidence type="ECO:0000256" key="4">
    <source>
        <dbReference type="ARBA" id="ARBA00023239"/>
    </source>
</evidence>
<dbReference type="Proteomes" id="UP001500920">
    <property type="component" value="Unassembled WGS sequence"/>
</dbReference>
<evidence type="ECO:0000313" key="11">
    <source>
        <dbReference type="EMBL" id="GAA3724779.1"/>
    </source>
</evidence>
<dbReference type="InterPro" id="IPR003754">
    <property type="entry name" value="4pyrrol_synth_uPrphyn_synth"/>
</dbReference>
<comment type="similarity">
    <text evidence="2 9">Belongs to the uroporphyrinogen-III synthase family.</text>
</comment>
<dbReference type="PANTHER" id="PTHR38042:SF1">
    <property type="entry name" value="UROPORPHYRINOGEN-III SYNTHASE, CHLOROPLASTIC"/>
    <property type="match status" value="1"/>
</dbReference>
<evidence type="ECO:0000256" key="6">
    <source>
        <dbReference type="ARBA" id="ARBA00037589"/>
    </source>
</evidence>
<evidence type="ECO:0000256" key="2">
    <source>
        <dbReference type="ARBA" id="ARBA00008133"/>
    </source>
</evidence>
<comment type="catalytic activity">
    <reaction evidence="8 9">
        <text>hydroxymethylbilane = uroporphyrinogen III + H2O</text>
        <dbReference type="Rhea" id="RHEA:18965"/>
        <dbReference type="ChEBI" id="CHEBI:15377"/>
        <dbReference type="ChEBI" id="CHEBI:57308"/>
        <dbReference type="ChEBI" id="CHEBI:57845"/>
        <dbReference type="EC" id="4.2.1.75"/>
    </reaction>
</comment>
<keyword evidence="4 9" id="KW-0456">Lyase</keyword>
<gene>
    <name evidence="11" type="ORF">GCM10022378_13470</name>
</gene>
<dbReference type="CDD" id="cd06578">
    <property type="entry name" value="HemD"/>
    <property type="match status" value="1"/>
</dbReference>
<proteinExistence type="inferred from homology"/>
<evidence type="ECO:0000256" key="3">
    <source>
        <dbReference type="ARBA" id="ARBA00013109"/>
    </source>
</evidence>
<evidence type="ECO:0000256" key="7">
    <source>
        <dbReference type="ARBA" id="ARBA00040167"/>
    </source>
</evidence>
<comment type="caution">
    <text evidence="11">The sequence shown here is derived from an EMBL/GenBank/DDBJ whole genome shotgun (WGS) entry which is preliminary data.</text>
</comment>
<name>A0ABP7ETR9_9STAP</name>
<sequence length="237" mass="27427">MNHYKPIVVTTQSRTPTVHSDLMELVHLPLITVEPFALDESVFEETYDWLLLTSPNAVEFFMPYIDRVDWKKIATIGRKTSEALEERGYHVDFEPTEYTQEGFMAEFEAKKGERLLYPVSKNARPLIYKHLLKAGCQVDRHFLYHPVENDKSLKDMRVLLKKDLFAVIFLSPSGVRAFQEHFSAFELDGVLAIAIGHVTATALMEFGIEPMQPEKATMESIMNLLENRIDWRARDEF</sequence>
<accession>A0ABP7ETR9</accession>
<feature type="domain" description="Tetrapyrrole biosynthesis uroporphyrinogen III synthase" evidence="10">
    <location>
        <begin position="24"/>
        <end position="222"/>
    </location>
</feature>
<dbReference type="EMBL" id="BAABCK010000022">
    <property type="protein sequence ID" value="GAA3724779.1"/>
    <property type="molecule type" value="Genomic_DNA"/>
</dbReference>
<evidence type="ECO:0000256" key="1">
    <source>
        <dbReference type="ARBA" id="ARBA00004772"/>
    </source>
</evidence>
<keyword evidence="12" id="KW-1185">Reference proteome</keyword>
<dbReference type="InterPro" id="IPR039793">
    <property type="entry name" value="UROS/Hem4"/>
</dbReference>
<evidence type="ECO:0000259" key="10">
    <source>
        <dbReference type="Pfam" id="PF02602"/>
    </source>
</evidence>
<evidence type="ECO:0000256" key="5">
    <source>
        <dbReference type="ARBA" id="ARBA00023244"/>
    </source>
</evidence>
<protein>
    <recommendedName>
        <fullName evidence="7 9">Uroporphyrinogen-III synthase</fullName>
        <ecNumber evidence="3 9">4.2.1.75</ecNumber>
    </recommendedName>
</protein>
<evidence type="ECO:0000256" key="9">
    <source>
        <dbReference type="RuleBase" id="RU366031"/>
    </source>
</evidence>
<reference evidence="12" key="1">
    <citation type="journal article" date="2019" name="Int. J. Syst. Evol. Microbiol.">
        <title>The Global Catalogue of Microorganisms (GCM) 10K type strain sequencing project: providing services to taxonomists for standard genome sequencing and annotation.</title>
        <authorList>
            <consortium name="The Broad Institute Genomics Platform"/>
            <consortium name="The Broad Institute Genome Sequencing Center for Infectious Disease"/>
            <person name="Wu L."/>
            <person name="Ma J."/>
        </authorList>
    </citation>
    <scope>NUCLEOTIDE SEQUENCE [LARGE SCALE GENOMIC DNA]</scope>
    <source>
        <strain evidence="12">JCM 16981</strain>
    </source>
</reference>
<dbReference type="SUPFAM" id="SSF69618">
    <property type="entry name" value="HemD-like"/>
    <property type="match status" value="1"/>
</dbReference>
<evidence type="ECO:0000256" key="8">
    <source>
        <dbReference type="ARBA" id="ARBA00048617"/>
    </source>
</evidence>